<organism evidence="2 3">
    <name type="scientific">Agathobacter rectalis</name>
    <dbReference type="NCBI Taxonomy" id="39491"/>
    <lineage>
        <taxon>Bacteria</taxon>
        <taxon>Bacillati</taxon>
        <taxon>Bacillota</taxon>
        <taxon>Clostridia</taxon>
        <taxon>Lachnospirales</taxon>
        <taxon>Lachnospiraceae</taxon>
        <taxon>Agathobacter</taxon>
    </lineage>
</organism>
<sequence length="113" mass="13361">MKNSKAAKILRDFANQDMESLDNRVREYTGDVNNTEKRIKALNRAADFLDGKEDFSNKKLDNMFDILDGIKYDYKAFKEDFFVYTEGNIKKALNTAMDEIAEILYDREYDYER</sequence>
<name>A0A3E4YL39_9FIRM</name>
<keyword evidence="1" id="KW-0175">Coiled coil</keyword>
<accession>A0A3E4YL39</accession>
<comment type="caution">
    <text evidence="2">The sequence shown here is derived from an EMBL/GenBank/DDBJ whole genome shotgun (WGS) entry which is preliminary data.</text>
</comment>
<feature type="coiled-coil region" evidence="1">
    <location>
        <begin position="11"/>
        <end position="52"/>
    </location>
</feature>
<dbReference type="RefSeq" id="WP_117718203.1">
    <property type="nucleotide sequence ID" value="NZ_QSTP01000001.1"/>
</dbReference>
<evidence type="ECO:0000256" key="1">
    <source>
        <dbReference type="SAM" id="Coils"/>
    </source>
</evidence>
<protein>
    <submittedName>
        <fullName evidence="2">Uncharacterized protein</fullName>
    </submittedName>
</protein>
<reference evidence="2 3" key="1">
    <citation type="submission" date="2018-08" db="EMBL/GenBank/DDBJ databases">
        <title>A genome reference for cultivated species of the human gut microbiota.</title>
        <authorList>
            <person name="Zou Y."/>
            <person name="Xue W."/>
            <person name="Luo G."/>
        </authorList>
    </citation>
    <scope>NUCLEOTIDE SEQUENCE [LARGE SCALE GENOMIC DNA]</scope>
    <source>
        <strain evidence="2 3">OM07-13</strain>
    </source>
</reference>
<dbReference type="EMBL" id="QSTP01000001">
    <property type="protein sequence ID" value="RGM75445.1"/>
    <property type="molecule type" value="Genomic_DNA"/>
</dbReference>
<evidence type="ECO:0000313" key="3">
    <source>
        <dbReference type="Proteomes" id="UP000260758"/>
    </source>
</evidence>
<dbReference type="Proteomes" id="UP000260758">
    <property type="component" value="Unassembled WGS sequence"/>
</dbReference>
<gene>
    <name evidence="2" type="ORF">DXB99_02675</name>
</gene>
<evidence type="ECO:0000313" key="2">
    <source>
        <dbReference type="EMBL" id="RGM75445.1"/>
    </source>
</evidence>
<proteinExistence type="predicted"/>
<dbReference type="AlphaFoldDB" id="A0A3E4YL39"/>